<evidence type="ECO:0000256" key="9">
    <source>
        <dbReference type="SAM" id="MobiDB-lite"/>
    </source>
</evidence>
<dbReference type="GO" id="GO:0005634">
    <property type="term" value="C:nucleus"/>
    <property type="evidence" value="ECO:0007669"/>
    <property type="project" value="UniProtKB-SubCell"/>
</dbReference>
<comment type="subcellular location">
    <subcellularLocation>
        <location evidence="1">Nucleus</location>
    </subcellularLocation>
</comment>
<evidence type="ECO:0000259" key="10">
    <source>
        <dbReference type="PROSITE" id="PS50157"/>
    </source>
</evidence>
<feature type="domain" description="C2H2-type" evidence="10">
    <location>
        <begin position="956"/>
        <end position="983"/>
    </location>
</feature>
<feature type="region of interest" description="Disordered" evidence="9">
    <location>
        <begin position="49"/>
        <end position="138"/>
    </location>
</feature>
<dbReference type="PANTHER" id="PTHR24404:SF106">
    <property type="entry name" value="C2H2-TYPE DOMAIN-CONTAINING PROTEIN"/>
    <property type="match status" value="1"/>
</dbReference>
<evidence type="ECO:0000256" key="3">
    <source>
        <dbReference type="ARBA" id="ARBA00022737"/>
    </source>
</evidence>
<feature type="compositionally biased region" description="Polar residues" evidence="9">
    <location>
        <begin position="597"/>
        <end position="612"/>
    </location>
</feature>
<dbReference type="InterPro" id="IPR022755">
    <property type="entry name" value="Znf_C2H2_jaz"/>
</dbReference>
<feature type="domain" description="C2H2-type" evidence="10">
    <location>
        <begin position="1012"/>
        <end position="1039"/>
    </location>
</feature>
<dbReference type="Pfam" id="PF00096">
    <property type="entry name" value="zf-C2H2"/>
    <property type="match status" value="2"/>
</dbReference>
<evidence type="ECO:0000256" key="8">
    <source>
        <dbReference type="PROSITE-ProRule" id="PRU00042"/>
    </source>
</evidence>
<evidence type="ECO:0000256" key="7">
    <source>
        <dbReference type="ARBA" id="ARBA00023242"/>
    </source>
</evidence>
<keyword evidence="6" id="KW-0238">DNA-binding</keyword>
<feature type="compositionally biased region" description="Low complexity" evidence="9">
    <location>
        <begin position="898"/>
        <end position="909"/>
    </location>
</feature>
<dbReference type="InterPro" id="IPR013087">
    <property type="entry name" value="Znf_C2H2_type"/>
</dbReference>
<keyword evidence="12" id="KW-1185">Reference proteome</keyword>
<feature type="region of interest" description="Disordered" evidence="9">
    <location>
        <begin position="237"/>
        <end position="264"/>
    </location>
</feature>
<evidence type="ECO:0000256" key="6">
    <source>
        <dbReference type="ARBA" id="ARBA00023125"/>
    </source>
</evidence>
<dbReference type="PANTHER" id="PTHR24404">
    <property type="entry name" value="ZINC FINGER PROTEIN"/>
    <property type="match status" value="1"/>
</dbReference>
<dbReference type="FunFam" id="3.30.160.60:FF:000446">
    <property type="entry name" value="Zinc finger protein"/>
    <property type="match status" value="1"/>
</dbReference>
<dbReference type="SUPFAM" id="SSF57667">
    <property type="entry name" value="beta-beta-alpha zinc fingers"/>
    <property type="match status" value="3"/>
</dbReference>
<feature type="domain" description="C2H2-type" evidence="10">
    <location>
        <begin position="444"/>
        <end position="473"/>
    </location>
</feature>
<feature type="region of interest" description="Disordered" evidence="9">
    <location>
        <begin position="172"/>
        <end position="196"/>
    </location>
</feature>
<dbReference type="PROSITE" id="PS50157">
    <property type="entry name" value="ZINC_FINGER_C2H2_2"/>
    <property type="match status" value="5"/>
</dbReference>
<dbReference type="Proteomes" id="UP000789524">
    <property type="component" value="Unassembled WGS sequence"/>
</dbReference>
<accession>A0A8J2ML67</accession>
<dbReference type="GO" id="GO:0000978">
    <property type="term" value="F:RNA polymerase II cis-regulatory region sequence-specific DNA binding"/>
    <property type="evidence" value="ECO:0007669"/>
    <property type="project" value="TreeGrafter"/>
</dbReference>
<evidence type="ECO:0000313" key="12">
    <source>
        <dbReference type="Proteomes" id="UP000789524"/>
    </source>
</evidence>
<feature type="region of interest" description="Disordered" evidence="9">
    <location>
        <begin position="878"/>
        <end position="918"/>
    </location>
</feature>
<dbReference type="GO" id="GO:0006357">
    <property type="term" value="P:regulation of transcription by RNA polymerase II"/>
    <property type="evidence" value="ECO:0007669"/>
    <property type="project" value="TreeGrafter"/>
</dbReference>
<proteinExistence type="predicted"/>
<feature type="domain" description="C2H2-type" evidence="10">
    <location>
        <begin position="984"/>
        <end position="1011"/>
    </location>
</feature>
<evidence type="ECO:0000256" key="2">
    <source>
        <dbReference type="ARBA" id="ARBA00022723"/>
    </source>
</evidence>
<keyword evidence="5" id="KW-0862">Zinc</keyword>
<dbReference type="FunFam" id="3.30.160.60:FF:000065">
    <property type="entry name" value="B-cell CLL/lymphoma 6, member B"/>
    <property type="match status" value="1"/>
</dbReference>
<feature type="compositionally biased region" description="Polar residues" evidence="9">
    <location>
        <begin position="406"/>
        <end position="424"/>
    </location>
</feature>
<dbReference type="SMART" id="SM00355">
    <property type="entry name" value="ZnF_C2H2"/>
    <property type="match status" value="7"/>
</dbReference>
<keyword evidence="3" id="KW-0677">Repeat</keyword>
<dbReference type="InterPro" id="IPR050589">
    <property type="entry name" value="Ikaros_C2H2-ZF"/>
</dbReference>
<dbReference type="Gene3D" id="3.30.160.60">
    <property type="entry name" value="Classic Zinc Finger"/>
    <property type="match status" value="5"/>
</dbReference>
<evidence type="ECO:0000256" key="1">
    <source>
        <dbReference type="ARBA" id="ARBA00004123"/>
    </source>
</evidence>
<reference evidence="11" key="1">
    <citation type="submission" date="2021-09" db="EMBL/GenBank/DDBJ databases">
        <authorList>
            <person name="Martin H S."/>
        </authorList>
    </citation>
    <scope>NUCLEOTIDE SEQUENCE</scope>
</reference>
<dbReference type="EMBL" id="CAKASE010000043">
    <property type="protein sequence ID" value="CAG9558655.1"/>
    <property type="molecule type" value="Genomic_DNA"/>
</dbReference>
<feature type="compositionally biased region" description="Polar residues" evidence="9">
    <location>
        <begin position="551"/>
        <end position="589"/>
    </location>
</feature>
<dbReference type="Pfam" id="PF12171">
    <property type="entry name" value="zf-C2H2_jaz"/>
    <property type="match status" value="1"/>
</dbReference>
<dbReference type="GO" id="GO:0003700">
    <property type="term" value="F:DNA-binding transcription factor activity"/>
    <property type="evidence" value="ECO:0007669"/>
    <property type="project" value="TreeGrafter"/>
</dbReference>
<dbReference type="PROSITE" id="PS00028">
    <property type="entry name" value="ZINC_FINGER_C2H2_1"/>
    <property type="match status" value="7"/>
</dbReference>
<feature type="compositionally biased region" description="Polar residues" evidence="9">
    <location>
        <begin position="237"/>
        <end position="251"/>
    </location>
</feature>
<dbReference type="AlphaFoldDB" id="A0A8J2ML67"/>
<feature type="region of interest" description="Disordered" evidence="9">
    <location>
        <begin position="551"/>
        <end position="624"/>
    </location>
</feature>
<comment type="caution">
    <text evidence="11">The sequence shown here is derived from an EMBL/GenBank/DDBJ whole genome shotgun (WGS) entry which is preliminary data.</text>
</comment>
<keyword evidence="2" id="KW-0479">Metal-binding</keyword>
<feature type="region of interest" description="Disordered" evidence="9">
    <location>
        <begin position="387"/>
        <end position="436"/>
    </location>
</feature>
<feature type="region of interest" description="Disordered" evidence="9">
    <location>
        <begin position="662"/>
        <end position="683"/>
    </location>
</feature>
<keyword evidence="4 8" id="KW-0863">Zinc-finger</keyword>
<name>A0A8J2ML67_9NEOP</name>
<gene>
    <name evidence="11" type="ORF">DCHRY22_LOCUS697</name>
</gene>
<dbReference type="InterPro" id="IPR036236">
    <property type="entry name" value="Znf_C2H2_sf"/>
</dbReference>
<sequence>MANNNAVSSTLPSRDYYCKVCDLYLDTVDSLEVHLQYHKENLYVKWGTQNSQNDTENNNSAKVKNETTVSAPADSSDSMITKPSPEFQQRATPETTVQFPHPATPQSYHSAPSPYQNPDQTNFSPGAQFGNNFTHSNFSQNQHTEQINWEQSQYNQEYHKPNRFHPYNMQDRVSQVSSSSPLYGQPLNQPTPSPSPNQCDKCGYVCDSAVQLNEHCNSAHAGTSAVPATGNIPFQQFPSKSYNNSSYQNDSIKVKEEHEESSDILDLDSQKVVYQGNEGEQQNPPYEETSSQVREVNTRTVPMMPWETQKIYTNPQMNGDVSLFKEQKMFADQKAYATEGKMFHPDQKFAYSQDKFLVHHEQKPFMHVEQKIYPGVQMQPLTDYSGNVASTNSDMKPPYRPYDSPNAPQITSTQPANPTSSSLPSIGGKGANWKSNEARRPKTYNCTACNKWFTSSGHLKRHYNTTLHKNAVRSSGQPDPATMPISSHHHPSRDSLQNRAQQQNPDSNTQSPVPSEDSRNVDEGALQSPYAPQNFERVHRVATMQSKSPYTHLQQGNLDNNFSNIPLTNHPLQHQVGSHPININISSQPPGIGLPNDSPQGPKSTSISTGANPPNGEAGPSVSQNHHMRGLLSVSTSNISTPVLTQSTPALTAHTLPPFSHLGVNPYSPRSTDPLGPSVPDPTHTPLYLGQNFQQTIAPSYPNGMAPHVMDMAINNLPIANPATFGEAAPEEVDVMEQETSSQPANGRLPSFSQLQMQSFSVYVSNYITSPNVGGQVVADDSTAGYIIVDPVNSPIQYNGMDINGQSIDYDYNYSPKSNPMKENVVSYNTDTIKVYPYGYAVGGKTIKREDDVLRTDSSELQILKIEDIMDYANKENYGTQMKSPASPESAKAENESHGSPSISSTVSSTPLTERNHLKKSTPTTVHKCFECDKLFNKACYLTQHNKTFHSGAKPFKCDRCGKRFSDDVSYEGHYLKHADNKPFKCNECPKSFNHKTDLRRHMCLHSGCKPFACDHCGKGFIRKDHMVKHFDTHIKKNLRSSSSSVSPTSSSPST</sequence>
<dbReference type="GO" id="GO:0008270">
    <property type="term" value="F:zinc ion binding"/>
    <property type="evidence" value="ECO:0007669"/>
    <property type="project" value="UniProtKB-KW"/>
</dbReference>
<feature type="region of interest" description="Disordered" evidence="9">
    <location>
        <begin position="471"/>
        <end position="535"/>
    </location>
</feature>
<feature type="domain" description="C2H2-type" evidence="10">
    <location>
        <begin position="927"/>
        <end position="955"/>
    </location>
</feature>
<evidence type="ECO:0000256" key="4">
    <source>
        <dbReference type="ARBA" id="ARBA00022771"/>
    </source>
</evidence>
<protein>
    <submittedName>
        <fullName evidence="11">(African queen) hypothetical protein</fullName>
    </submittedName>
</protein>
<organism evidence="11 12">
    <name type="scientific">Danaus chrysippus</name>
    <name type="common">African queen</name>
    <dbReference type="NCBI Taxonomy" id="151541"/>
    <lineage>
        <taxon>Eukaryota</taxon>
        <taxon>Metazoa</taxon>
        <taxon>Ecdysozoa</taxon>
        <taxon>Arthropoda</taxon>
        <taxon>Hexapoda</taxon>
        <taxon>Insecta</taxon>
        <taxon>Pterygota</taxon>
        <taxon>Neoptera</taxon>
        <taxon>Endopterygota</taxon>
        <taxon>Lepidoptera</taxon>
        <taxon>Glossata</taxon>
        <taxon>Ditrysia</taxon>
        <taxon>Papilionoidea</taxon>
        <taxon>Nymphalidae</taxon>
        <taxon>Danainae</taxon>
        <taxon>Danaini</taxon>
        <taxon>Danaina</taxon>
        <taxon>Danaus</taxon>
        <taxon>Anosia</taxon>
    </lineage>
</organism>
<evidence type="ECO:0000313" key="11">
    <source>
        <dbReference type="EMBL" id="CAG9558655.1"/>
    </source>
</evidence>
<dbReference type="OrthoDB" id="8117402at2759"/>
<evidence type="ECO:0000256" key="5">
    <source>
        <dbReference type="ARBA" id="ARBA00022833"/>
    </source>
</evidence>
<keyword evidence="7" id="KW-0539">Nucleus</keyword>
<dbReference type="FunFam" id="3.30.160.60:FF:000448">
    <property type="entry name" value="RE1-silencing transcription factor A"/>
    <property type="match status" value="1"/>
</dbReference>
<feature type="compositionally biased region" description="Polar residues" evidence="9">
    <location>
        <begin position="494"/>
        <end position="513"/>
    </location>
</feature>
<feature type="compositionally biased region" description="Polar residues" evidence="9">
    <location>
        <begin position="172"/>
        <end position="188"/>
    </location>
</feature>
<dbReference type="FunFam" id="3.30.160.60:FF:000100">
    <property type="entry name" value="Zinc finger 45-like"/>
    <property type="match status" value="1"/>
</dbReference>